<feature type="region of interest" description="Disordered" evidence="1">
    <location>
        <begin position="91"/>
        <end position="165"/>
    </location>
</feature>
<name>A0A8K0WEC0_9HYPO</name>
<feature type="compositionally biased region" description="Polar residues" evidence="1">
    <location>
        <begin position="122"/>
        <end position="140"/>
    </location>
</feature>
<reference evidence="2" key="1">
    <citation type="journal article" date="2021" name="Nat. Commun.">
        <title>Genetic determinants of endophytism in the Arabidopsis root mycobiome.</title>
        <authorList>
            <person name="Mesny F."/>
            <person name="Miyauchi S."/>
            <person name="Thiergart T."/>
            <person name="Pickel B."/>
            <person name="Atanasova L."/>
            <person name="Karlsson M."/>
            <person name="Huettel B."/>
            <person name="Barry K.W."/>
            <person name="Haridas S."/>
            <person name="Chen C."/>
            <person name="Bauer D."/>
            <person name="Andreopoulos W."/>
            <person name="Pangilinan J."/>
            <person name="LaButti K."/>
            <person name="Riley R."/>
            <person name="Lipzen A."/>
            <person name="Clum A."/>
            <person name="Drula E."/>
            <person name="Henrissat B."/>
            <person name="Kohler A."/>
            <person name="Grigoriev I.V."/>
            <person name="Martin F.M."/>
            <person name="Hacquard S."/>
        </authorList>
    </citation>
    <scope>NUCLEOTIDE SEQUENCE</scope>
    <source>
        <strain evidence="2">MPI-SDFR-AT-0068</strain>
    </source>
</reference>
<dbReference type="AlphaFoldDB" id="A0A8K0WEC0"/>
<accession>A0A8K0WEC0</accession>
<evidence type="ECO:0000256" key="1">
    <source>
        <dbReference type="SAM" id="MobiDB-lite"/>
    </source>
</evidence>
<protein>
    <submittedName>
        <fullName evidence="2">Uncharacterized protein</fullName>
    </submittedName>
</protein>
<evidence type="ECO:0000313" key="3">
    <source>
        <dbReference type="Proteomes" id="UP000813427"/>
    </source>
</evidence>
<dbReference type="OrthoDB" id="5115259at2759"/>
<feature type="compositionally biased region" description="Polar residues" evidence="1">
    <location>
        <begin position="40"/>
        <end position="70"/>
    </location>
</feature>
<feature type="compositionally biased region" description="Polar residues" evidence="1">
    <location>
        <begin position="149"/>
        <end position="165"/>
    </location>
</feature>
<gene>
    <name evidence="2" type="ORF">BKA59DRAFT_127323</name>
</gene>
<feature type="compositionally biased region" description="Basic residues" evidence="1">
    <location>
        <begin position="209"/>
        <end position="226"/>
    </location>
</feature>
<feature type="compositionally biased region" description="Basic and acidic residues" evidence="1">
    <location>
        <begin position="227"/>
        <end position="239"/>
    </location>
</feature>
<proteinExistence type="predicted"/>
<evidence type="ECO:0000313" key="2">
    <source>
        <dbReference type="EMBL" id="KAH7251433.1"/>
    </source>
</evidence>
<dbReference type="Proteomes" id="UP000813427">
    <property type="component" value="Unassembled WGS sequence"/>
</dbReference>
<feature type="region of interest" description="Disordered" evidence="1">
    <location>
        <begin position="203"/>
        <end position="245"/>
    </location>
</feature>
<feature type="region of interest" description="Disordered" evidence="1">
    <location>
        <begin position="36"/>
        <end position="70"/>
    </location>
</feature>
<dbReference type="EMBL" id="JAGPXF010000003">
    <property type="protein sequence ID" value="KAH7251433.1"/>
    <property type="molecule type" value="Genomic_DNA"/>
</dbReference>
<organism evidence="2 3">
    <name type="scientific">Fusarium tricinctum</name>
    <dbReference type="NCBI Taxonomy" id="61284"/>
    <lineage>
        <taxon>Eukaryota</taxon>
        <taxon>Fungi</taxon>
        <taxon>Dikarya</taxon>
        <taxon>Ascomycota</taxon>
        <taxon>Pezizomycotina</taxon>
        <taxon>Sordariomycetes</taxon>
        <taxon>Hypocreomycetidae</taxon>
        <taxon>Hypocreales</taxon>
        <taxon>Nectriaceae</taxon>
        <taxon>Fusarium</taxon>
        <taxon>Fusarium tricinctum species complex</taxon>
    </lineage>
</organism>
<comment type="caution">
    <text evidence="2">The sequence shown here is derived from an EMBL/GenBank/DDBJ whole genome shotgun (WGS) entry which is preliminary data.</text>
</comment>
<keyword evidence="3" id="KW-1185">Reference proteome</keyword>
<sequence>MNQYNLRPRPVQKPTIFRFLNEERFPTFTQALDACPEWTDPTQNLPDSSYHPPNSADSTTVTSGYSTQDSLSEASSTDIWGLEVITPHHEVSSVSSSDVSETEHVSSSDASESGHIPGFRDATQTLEDMSQTSDTLSETSRQTEDQSDTRSQISNTQTNNQAPFQQITEENSSLLSLNTNKEQPTHITIPYFPSIKKNFQTPALQQHVQRSKRTHRFHDHRSPRGTKRLDQMESGDKGRIGHGRL</sequence>